<accession>A0A923IVQ9</accession>
<gene>
    <name evidence="1" type="ORF">GM921_17345</name>
</gene>
<dbReference type="RefSeq" id="WP_182923886.1">
    <property type="nucleotide sequence ID" value="NZ_WNXD01000002.1"/>
</dbReference>
<organism evidence="1 2">
    <name type="scientific">Pedobacter planticolens</name>
    <dbReference type="NCBI Taxonomy" id="2679964"/>
    <lineage>
        <taxon>Bacteria</taxon>
        <taxon>Pseudomonadati</taxon>
        <taxon>Bacteroidota</taxon>
        <taxon>Sphingobacteriia</taxon>
        <taxon>Sphingobacteriales</taxon>
        <taxon>Sphingobacteriaceae</taxon>
        <taxon>Pedobacter</taxon>
    </lineage>
</organism>
<reference evidence="1" key="1">
    <citation type="submission" date="2019-11" db="EMBL/GenBank/DDBJ databases">
        <title>Description of Pedobacter sp. LMG 31464T.</title>
        <authorList>
            <person name="Carlier A."/>
            <person name="Qi S."/>
            <person name="Vandamme P."/>
        </authorList>
    </citation>
    <scope>NUCLEOTIDE SEQUENCE</scope>
    <source>
        <strain evidence="1">LMG 31464</strain>
    </source>
</reference>
<evidence type="ECO:0000313" key="2">
    <source>
        <dbReference type="Proteomes" id="UP000601055"/>
    </source>
</evidence>
<proteinExistence type="predicted"/>
<protein>
    <recommendedName>
        <fullName evidence="3">TANFOR domain-containing protein</fullName>
    </recommendedName>
</protein>
<evidence type="ECO:0008006" key="3">
    <source>
        <dbReference type="Google" id="ProtNLM"/>
    </source>
</evidence>
<name>A0A923IVQ9_9SPHI</name>
<evidence type="ECO:0000313" key="1">
    <source>
        <dbReference type="EMBL" id="MBB2147270.1"/>
    </source>
</evidence>
<comment type="caution">
    <text evidence="1">The sequence shown here is derived from an EMBL/GenBank/DDBJ whole genome shotgun (WGS) entry which is preliminary data.</text>
</comment>
<dbReference type="Proteomes" id="UP000601055">
    <property type="component" value="Unassembled WGS sequence"/>
</dbReference>
<dbReference type="EMBL" id="WNXD01000002">
    <property type="protein sequence ID" value="MBB2147270.1"/>
    <property type="molecule type" value="Genomic_DNA"/>
</dbReference>
<dbReference type="Gene3D" id="2.60.40.1120">
    <property type="entry name" value="Carboxypeptidase-like, regulatory domain"/>
    <property type="match status" value="1"/>
</dbReference>
<keyword evidence="2" id="KW-1185">Reference proteome</keyword>
<sequence length="2534" mass="275749">MQNILSLIKDFKRVIQSLFLTFILALFSFNVVAQSVPAQVSVTVNILPPYSPYYSDYAGYNAGKVLLIVRNLTSTQKKIKLTGQLTGDNGVKISTKSTYVPLQPIILNPNETKQLNGTALKDIFDLNSLNVYGIDKVKLVQTSRIPEGNYDFCIQAVDMNSNQTVSDVAPVGCTKFNISYPNAPVLISPTAFSKISATMPQSVIFNWINPGNVPINTQYIIQLVAMPGTGGDPNQILNSTTFPQLNQRIIGTTYTYGPGNVPLRVGLRYAWRVIATDPTNKTGFMNDGKSQANVFIYGDDQQLAITNPDLVKPANLLNITNPLCKNSNETVFVGPNTNLTLNWLWKDQIESAQLFGNLDSNLLKHYTKVNVTPVAVNASSKSKANSDLKTPQVFETIKYYALNFTSQGGKSNAAKNIVLKVNAPLQSVSFTKEQADRIGLQTGLTYKLTIAAVSDKNTIITTVESCNWLLQQEIENPIPKLTVKGRLTYTLDKKNYFGVNKTTFSLQIVNKKDAKFNKNLLVFPKTGARLQPVAYATTDAQGNFTAQIEQLSTDTGKKYIAVVTSGAYYTMIGDNIPQNNVPVQIPKLNTTPNGLSAYSQEPLAIGDVKTDAYNFTLTINLSKGFNTSVNKNDFNQLYSENKQNDAASQYYAAYNITNVDTMSINPKAKVDAGMLVGIYRKAKKETVPTYEGDNLNPNPIFPLKASDIRVAEARTFIKDGKTVVVFSKLLLSVANDDEYYIKAILPKANPNDKTQGDSDADLVAPEQRLAFRPQTFNPMTSSYATTVNYQIISTKPPTAKIKGQIMEQWPSQPGVLHPYANKNFSVKMYTKDPTPPNVDIRTDNCQYLPAAVYQKIKDANGNDTWVQLKNVGAPEYTVAAGKTDANGKYEIEVLAFRETGNFDLEIRQESNDPYGPNCDEIAAAAADAEKKKLKEETTPLVVVNIPKSQQEIEKLIREQAEQAAGGDLGTENGSAGGEKFTFDIDGKLITTGSKLLEEHGGKGGDGNPFGGGGKIDPKLGVSANANLANGAVSGAAKAGKLGTQGLQKFLDDGIPTIITGPSNTDEEPIAYQPQFYAQQLQRYFAMVGIPKVVSTVNNDAGNTLEGFIVPPFGTVNLGVSIINVAEIGNLKVNVSVAGQSNNQALNGAKMVVFRMEKLPDLYKIVGEGSITHPMKPLISSTYIGDKENDMTYGTSSEYYKLRAGGVNVEWVLDQPLDIQPDNSFNLGNLRLSNDNNHIYYISITPPADGKSGRFKPYIAQLFKSGQSVQVQLATSRVSGRVFDGQTGKPIPNSVVRTEVYDVQMKTPISNTFTTDQNGYFEIINGANGVSWKDNYYFRAYAIIDGYANDDKPTTLNATEINALISPSNKDTTKVKPVQLFKDGNNYNFSILKKPGTLISGVVAGQIGNKLPTAIDAYIQTEDGTIIPTLKVDKDGKKVVGLYSFNATSKTQKFKIIPLDPGFIDSTYNVPVPKGTFTQNFILQRRMHKMIIKLQTADGQKIANGDVKVTINNDAALSKSSLDSQVSFEFENVSVNNYEVKVTNNNKNSYVPKLVNFKNDESATAQEYTITLEKGSAIRGKVTLDGLPAKNARVYLHYTTSDAVTSNIAVASKVSSFSGSVLGGSKPVNTSITADKTNNVASLEDFTDELGNYEIVGLPIKDNETVKVQVTMSADVAINGAEKDVQIIGGGAHADFALTTFKGPLVNNIYGFPLAVEKIEKITETQYSITGIVDLSTNSSSFTWANPDSKIRVSNVIVNAKDNYQPTGAVPIDAIANIKMRYLDKYNVLVKKYGLNVKSLNIEKTVDGGAIKGTVSIIDNSFKYPSSYLNFDNAGDFYLSIATQDALNMVNVPAIYSGRKRSEKYNLSNNAGGDLAFSFINFNTTANAKSSYIGPDGKFHLDINFKGEMPNSTPKQIDVNIKDLVLDGNTVEPQKGNSSLLLKLQTWDLEVKDWVIDVKKGGIYSENSIIKTGIIDVPTKLFNLRSDNVILDGFDVTNLYLGGDLVKLAGIKKENVKLVYDEAVGSDHSGHWRFSGASLTKDPVATIAVPAVAGKFKGLNLNVNYFQFISFANENLISLSSTQGSVKLYGNDKITFTPANIGSYVGKYAIGGSMKIDLPRVTPVTVDLMFDKTNMELGNFNLNFEGKGYVQFKNDQSKKVENNGGITKIYGIVEEPNKINPIPCDLTFSTTQPGIIALAKENNILNMDGVGAPDITKNLTLKIAGTGDDGMKEENKDWTTLKFSGELNDPNSDKLVTKKPFYKFEVLGDVTANANGISMEKATPFGSIQMIYDFPNRQMTGSLRMENIAFGSYFFTGDIEVSYGSKGFLMLGAGQLNTGTLFVEGFGTFNIGMLFANTTLSPTSIAKVTQYSKSVENKCWLDKYKTDFQGFFLTGGYDVLNEKKGIDLGVASVYLNAVLGVEASIGASFNKPSYKALIGAHGMVSAGMSAVTGTSINGSLAAHLTASAEYSNSTINIDGRAGIGVKYSLSQYLIAKTVTYNGSIDARVLFHYQPGATSLKFQIEKDNPLPDCPEN</sequence>